<keyword evidence="2" id="KW-1185">Reference proteome</keyword>
<evidence type="ECO:0000313" key="1">
    <source>
        <dbReference type="EMBL" id="MDH6058057.1"/>
    </source>
</evidence>
<dbReference type="EMBL" id="JANQDO010000090">
    <property type="protein sequence ID" value="MDH6058057.1"/>
    <property type="molecule type" value="Genomic_DNA"/>
</dbReference>
<dbReference type="RefSeq" id="WP_280657359.1">
    <property type="nucleotide sequence ID" value="NZ_JANQDO010000090.1"/>
</dbReference>
<organism evidence="1 2">
    <name type="scientific">Umezakia ovalisporum FSS-43</name>
    <dbReference type="NCBI Taxonomy" id="2740520"/>
    <lineage>
        <taxon>Bacteria</taxon>
        <taxon>Bacillati</taxon>
        <taxon>Cyanobacteriota</taxon>
        <taxon>Cyanophyceae</taxon>
        <taxon>Nostocales</taxon>
        <taxon>Nodulariaceae</taxon>
        <taxon>Umezakia</taxon>
    </lineage>
</organism>
<gene>
    <name evidence="1" type="ORF">NWP19_15060</name>
</gene>
<name>A0ABT6K739_9CYAN</name>
<dbReference type="InterPro" id="IPR007833">
    <property type="entry name" value="Capsule_polysaccharide_synth"/>
</dbReference>
<dbReference type="Proteomes" id="UP001159371">
    <property type="component" value="Unassembled WGS sequence"/>
</dbReference>
<reference evidence="1 2" key="1">
    <citation type="journal article" date="2023" name="J. Phycol.">
        <title>Chrysosporum ovalisporum is synonymous with the true-branching cyanobacterium Umezakia natans (Nostocales/Aphanizomenonaceae).</title>
        <authorList>
            <person name="McGregor G.B."/>
            <person name="Sendall B.C."/>
            <person name="Niiyama Y."/>
            <person name="Tuji A."/>
            <person name="Willis A."/>
        </authorList>
    </citation>
    <scope>NUCLEOTIDE SEQUENCE [LARGE SCALE GENOMIC DNA]</scope>
    <source>
        <strain evidence="1 2">FSS-43</strain>
    </source>
</reference>
<evidence type="ECO:0000313" key="2">
    <source>
        <dbReference type="Proteomes" id="UP001159371"/>
    </source>
</evidence>
<protein>
    <submittedName>
        <fullName evidence="1">Uncharacterized protein</fullName>
    </submittedName>
</protein>
<dbReference type="Pfam" id="PF05159">
    <property type="entry name" value="Capsule_synth"/>
    <property type="match status" value="1"/>
</dbReference>
<comment type="caution">
    <text evidence="1">The sequence shown here is derived from an EMBL/GenBank/DDBJ whole genome shotgun (WGS) entry which is preliminary data.</text>
</comment>
<accession>A0ABT6K739</accession>
<proteinExistence type="predicted"/>
<sequence>MKNGFDVFLKKIISKLKILLFSPIDFVRASFLSLKKSKKVFVFDWYKWVNVDLSLFLKSQYIIYSPDKKQLLPKATHYNLSVDINKFNYKDYVHDGLYLWEICKSSICDHLCKVTIDEPADFEIVELYYNKAICLINSFTKLYEQKNPNAIIVEQGFQYDMRVAVEIARRFNCKTVAIENSFLKDYFFMDACSGGICNRHFLARNAWDVIKARHLDSFAHQHLRSFLLNYSTTISKGINSSSVEELRIKVTKGSQKKIALLIGQVATDAAIIMDSYIYPDILDFIEDAAQIMSQYRDDYQLVIRLHPKESYGTNHHGVPFDNMTLKRLKERGIDQLDHVTVFHSDQVNTYQLMDIAEFGLAINSQAGLEFLSRYKPLIVLGDAFYAHKGFTRDVSCKEAFAIVVQKVIENPLMTEDQKRAIDSFLHFMIFDYLYPKELSNSQDRIHALFS</sequence>